<feature type="transmembrane region" description="Helical" evidence="1">
    <location>
        <begin position="292"/>
        <end position="315"/>
    </location>
</feature>
<evidence type="ECO:0000259" key="2">
    <source>
        <dbReference type="Pfam" id="PF07786"/>
    </source>
</evidence>
<feature type="domain" description="Heparan-alpha-glucosaminide N-acetyltransferase catalytic" evidence="2">
    <location>
        <begin position="7"/>
        <end position="153"/>
    </location>
</feature>
<feature type="transmembrane region" description="Helical" evidence="1">
    <location>
        <begin position="51"/>
        <end position="71"/>
    </location>
</feature>
<feature type="transmembrane region" description="Helical" evidence="1">
    <location>
        <begin position="191"/>
        <end position="212"/>
    </location>
</feature>
<feature type="transmembrane region" description="Helical" evidence="1">
    <location>
        <begin position="327"/>
        <end position="347"/>
    </location>
</feature>
<keyword evidence="1" id="KW-0472">Membrane</keyword>
<keyword evidence="3" id="KW-0012">Acyltransferase</keyword>
<dbReference type="PANTHER" id="PTHR31061:SF24">
    <property type="entry name" value="LD22376P"/>
    <property type="match status" value="1"/>
</dbReference>
<evidence type="ECO:0000256" key="1">
    <source>
        <dbReference type="SAM" id="Phobius"/>
    </source>
</evidence>
<evidence type="ECO:0000313" key="4">
    <source>
        <dbReference type="Proteomes" id="UP000541535"/>
    </source>
</evidence>
<protein>
    <submittedName>
        <fullName evidence="3">Putative acyltransferase</fullName>
    </submittedName>
</protein>
<keyword evidence="1" id="KW-1133">Transmembrane helix</keyword>
<feature type="transmembrane region" description="Helical" evidence="1">
    <location>
        <begin position="83"/>
        <end position="102"/>
    </location>
</feature>
<dbReference type="AlphaFoldDB" id="A0A7W5FU99"/>
<name>A0A7W5FU99_9BURK</name>
<accession>A0A7W5FU99</accession>
<keyword evidence="3" id="KW-0808">Transferase</keyword>
<keyword evidence="1" id="KW-0812">Transmembrane</keyword>
<dbReference type="GO" id="GO:0016746">
    <property type="term" value="F:acyltransferase activity"/>
    <property type="evidence" value="ECO:0007669"/>
    <property type="project" value="UniProtKB-KW"/>
</dbReference>
<feature type="transmembrane region" description="Helical" evidence="1">
    <location>
        <begin position="253"/>
        <end position="272"/>
    </location>
</feature>
<gene>
    <name evidence="3" type="ORF">FHS03_002503</name>
</gene>
<dbReference type="PANTHER" id="PTHR31061">
    <property type="entry name" value="LD22376P"/>
    <property type="match status" value="1"/>
</dbReference>
<dbReference type="EMBL" id="JACHXD010000006">
    <property type="protein sequence ID" value="MBB3119451.1"/>
    <property type="molecule type" value="Genomic_DNA"/>
</dbReference>
<keyword evidence="4" id="KW-1185">Reference proteome</keyword>
<dbReference type="RefSeq" id="WP_183441286.1">
    <property type="nucleotide sequence ID" value="NZ_JACHXD010000006.1"/>
</dbReference>
<proteinExistence type="predicted"/>
<feature type="transmembrane region" description="Helical" evidence="1">
    <location>
        <begin position="114"/>
        <end position="131"/>
    </location>
</feature>
<reference evidence="3 4" key="1">
    <citation type="submission" date="2020-08" db="EMBL/GenBank/DDBJ databases">
        <title>Genomic Encyclopedia of Type Strains, Phase III (KMG-III): the genomes of soil and plant-associated and newly described type strains.</title>
        <authorList>
            <person name="Whitman W."/>
        </authorList>
    </citation>
    <scope>NUCLEOTIDE SEQUENCE [LARGE SCALE GENOMIC DNA]</scope>
    <source>
        <strain evidence="3 4">CECT 8897</strain>
    </source>
</reference>
<comment type="caution">
    <text evidence="3">The sequence shown here is derived from an EMBL/GenBank/DDBJ whole genome shotgun (WGS) entry which is preliminary data.</text>
</comment>
<dbReference type="InterPro" id="IPR012429">
    <property type="entry name" value="HGSNAT_cat"/>
</dbReference>
<evidence type="ECO:0000313" key="3">
    <source>
        <dbReference type="EMBL" id="MBB3119451.1"/>
    </source>
</evidence>
<feature type="transmembrane region" description="Helical" evidence="1">
    <location>
        <begin position="224"/>
        <end position="241"/>
    </location>
</feature>
<feature type="transmembrane region" description="Helical" evidence="1">
    <location>
        <begin position="12"/>
        <end position="31"/>
    </location>
</feature>
<dbReference type="Pfam" id="PF07786">
    <property type="entry name" value="HGSNAT_cat"/>
    <property type="match status" value="1"/>
</dbReference>
<sequence>MNKPQSRYLSLDVLRGLTVALMIVVNTPGDWGHVYGPLLHADWHGFTPTDWVFPTFLFVVGNALAFALPKYAEQGDGAVLAKVGRRTVLIFLLGFLVYWFPFTGPLDHVRIPGVLQRIALCFGSAALILHFCKEKGALWFSIAALLAYWLVMALCGDYSVHGNAAYKLDLVVLGKAHMYEEAGVLFDPEGLLSTLPSIVNVIAGYFAGRLILSLGASYETLARLMMAGVACVGVALCWDLAFPINKKLWTSSYVLFSVGLDLLILPLLIYVIEMRGQRRWTYFFEVFGKNTLFIYLLAQVAATVLFVTDTYGWMYQHVLLAFAPPKLASLLFALFFMLACWLVGYAMDRKRIYIKV</sequence>
<dbReference type="Proteomes" id="UP000541535">
    <property type="component" value="Unassembled WGS sequence"/>
</dbReference>
<organism evidence="3 4">
    <name type="scientific">Pseudoduganella violacea</name>
    <dbReference type="NCBI Taxonomy" id="1715466"/>
    <lineage>
        <taxon>Bacteria</taxon>
        <taxon>Pseudomonadati</taxon>
        <taxon>Pseudomonadota</taxon>
        <taxon>Betaproteobacteria</taxon>
        <taxon>Burkholderiales</taxon>
        <taxon>Oxalobacteraceae</taxon>
        <taxon>Telluria group</taxon>
        <taxon>Pseudoduganella</taxon>
    </lineage>
</organism>
<feature type="transmembrane region" description="Helical" evidence="1">
    <location>
        <begin position="138"/>
        <end position="160"/>
    </location>
</feature>